<dbReference type="EMBL" id="JANPWB010000014">
    <property type="protein sequence ID" value="KAJ1096940.1"/>
    <property type="molecule type" value="Genomic_DNA"/>
</dbReference>
<feature type="region of interest" description="Disordered" evidence="1">
    <location>
        <begin position="76"/>
        <end position="113"/>
    </location>
</feature>
<evidence type="ECO:0000313" key="3">
    <source>
        <dbReference type="Proteomes" id="UP001066276"/>
    </source>
</evidence>
<sequence>MVGRLHQKGTRVSSQSMGERGLIVLLPGGSKTKMAGGGSPYFFDCKPRALAIRWSSRAPRTLLGCPPYYLRTFSGNPGASQATPRDTRAPRPVDRACLGPQRRSARSSRNLWGSGPRVRSLLPPVLRASPLQAMPCCFQFRVPGARSSGSRAPARSRTLRPRSPVAWLHFPLLWPLAAPDSRGSSQVRRGRKVSLAAISAASAVLSRQCSPEGSRSGASDASSPRCGPEPETASLPALFRRPRASDLDPRGPGSAPTATESRLKTRGGQLWWQVSGG</sequence>
<gene>
    <name evidence="2" type="ORF">NDU88_002070</name>
</gene>
<proteinExistence type="predicted"/>
<feature type="compositionally biased region" description="Basic and acidic residues" evidence="1">
    <location>
        <begin position="85"/>
        <end position="94"/>
    </location>
</feature>
<keyword evidence="3" id="KW-1185">Reference proteome</keyword>
<reference evidence="2" key="1">
    <citation type="journal article" date="2022" name="bioRxiv">
        <title>Sequencing and chromosome-scale assembly of the giantPleurodeles waltlgenome.</title>
        <authorList>
            <person name="Brown T."/>
            <person name="Elewa A."/>
            <person name="Iarovenko S."/>
            <person name="Subramanian E."/>
            <person name="Araus A.J."/>
            <person name="Petzold A."/>
            <person name="Susuki M."/>
            <person name="Suzuki K.-i.T."/>
            <person name="Hayashi T."/>
            <person name="Toyoda A."/>
            <person name="Oliveira C."/>
            <person name="Osipova E."/>
            <person name="Leigh N.D."/>
            <person name="Simon A."/>
            <person name="Yun M.H."/>
        </authorList>
    </citation>
    <scope>NUCLEOTIDE SEQUENCE</scope>
    <source>
        <strain evidence="2">20211129_DDA</strain>
        <tissue evidence="2">Liver</tissue>
    </source>
</reference>
<protein>
    <submittedName>
        <fullName evidence="2">Uncharacterized protein</fullName>
    </submittedName>
</protein>
<feature type="compositionally biased region" description="Polar residues" evidence="1">
    <location>
        <begin position="208"/>
        <end position="222"/>
    </location>
</feature>
<accession>A0AAV7M2A8</accession>
<organism evidence="2 3">
    <name type="scientific">Pleurodeles waltl</name>
    <name type="common">Iberian ribbed newt</name>
    <dbReference type="NCBI Taxonomy" id="8319"/>
    <lineage>
        <taxon>Eukaryota</taxon>
        <taxon>Metazoa</taxon>
        <taxon>Chordata</taxon>
        <taxon>Craniata</taxon>
        <taxon>Vertebrata</taxon>
        <taxon>Euteleostomi</taxon>
        <taxon>Amphibia</taxon>
        <taxon>Batrachia</taxon>
        <taxon>Caudata</taxon>
        <taxon>Salamandroidea</taxon>
        <taxon>Salamandridae</taxon>
        <taxon>Pleurodelinae</taxon>
        <taxon>Pleurodeles</taxon>
    </lineage>
</organism>
<name>A0AAV7M2A8_PLEWA</name>
<evidence type="ECO:0000313" key="2">
    <source>
        <dbReference type="EMBL" id="KAJ1096940.1"/>
    </source>
</evidence>
<dbReference type="AlphaFoldDB" id="A0AAV7M2A8"/>
<dbReference type="Proteomes" id="UP001066276">
    <property type="component" value="Chromosome 10"/>
</dbReference>
<evidence type="ECO:0000256" key="1">
    <source>
        <dbReference type="SAM" id="MobiDB-lite"/>
    </source>
</evidence>
<feature type="region of interest" description="Disordered" evidence="1">
    <location>
        <begin position="208"/>
        <end position="277"/>
    </location>
</feature>
<comment type="caution">
    <text evidence="2">The sequence shown here is derived from an EMBL/GenBank/DDBJ whole genome shotgun (WGS) entry which is preliminary data.</text>
</comment>